<keyword evidence="4" id="KW-1185">Reference proteome</keyword>
<organism evidence="3 4">
    <name type="scientific">Flavobacterium croceum DSM 17960</name>
    <dbReference type="NCBI Taxonomy" id="1121886"/>
    <lineage>
        <taxon>Bacteria</taxon>
        <taxon>Pseudomonadati</taxon>
        <taxon>Bacteroidota</taxon>
        <taxon>Flavobacteriia</taxon>
        <taxon>Flavobacteriales</taxon>
        <taxon>Flavobacteriaceae</taxon>
        <taxon>Flavobacterium</taxon>
    </lineage>
</organism>
<dbReference type="AlphaFoldDB" id="A0A2S4N4Q9"/>
<dbReference type="Pfam" id="PF16747">
    <property type="entry name" value="Adhesin_E"/>
    <property type="match status" value="1"/>
</dbReference>
<dbReference type="RefSeq" id="WP_103727062.1">
    <property type="nucleotide sequence ID" value="NZ_PQNY01000027.1"/>
</dbReference>
<dbReference type="InterPro" id="IPR031939">
    <property type="entry name" value="Adhesin_E-like"/>
</dbReference>
<evidence type="ECO:0000313" key="4">
    <source>
        <dbReference type="Proteomes" id="UP000237056"/>
    </source>
</evidence>
<feature type="chain" id="PRO_5015684193" description="Surface-adhesin protein E-like domain-containing protein" evidence="1">
    <location>
        <begin position="19"/>
        <end position="123"/>
    </location>
</feature>
<dbReference type="Proteomes" id="UP000237056">
    <property type="component" value="Unassembled WGS sequence"/>
</dbReference>
<feature type="signal peptide" evidence="1">
    <location>
        <begin position="1"/>
        <end position="18"/>
    </location>
</feature>
<evidence type="ECO:0000256" key="1">
    <source>
        <dbReference type="SAM" id="SignalP"/>
    </source>
</evidence>
<comment type="caution">
    <text evidence="3">The sequence shown here is derived from an EMBL/GenBank/DDBJ whole genome shotgun (WGS) entry which is preliminary data.</text>
</comment>
<sequence>MKKILLLLSLFTFSFSYSQDWKLLFETESETYYYKPNTSETAWIKTISEKQRNIEKGVEKLDAYEITLWKFDCDSKKLGVISSSIYSKDGKVLDSLKIKETVMNCISPESIREKLLKVFCETK</sequence>
<dbReference type="OrthoDB" id="1257922at2"/>
<evidence type="ECO:0000259" key="2">
    <source>
        <dbReference type="Pfam" id="PF16747"/>
    </source>
</evidence>
<dbReference type="EMBL" id="PQNY01000027">
    <property type="protein sequence ID" value="POS00718.1"/>
    <property type="molecule type" value="Genomic_DNA"/>
</dbReference>
<keyword evidence="1" id="KW-0732">Signal</keyword>
<name>A0A2S4N4Q9_9FLAO</name>
<proteinExistence type="predicted"/>
<reference evidence="3 4" key="1">
    <citation type="submission" date="2018-01" db="EMBL/GenBank/DDBJ databases">
        <title>Genomic Encyclopedia of Type Strains, Phase I: the one thousand microbial genomes (KMG-I) project.</title>
        <authorList>
            <person name="Goeker M."/>
        </authorList>
    </citation>
    <scope>NUCLEOTIDE SEQUENCE [LARGE SCALE GENOMIC DNA]</scope>
    <source>
        <strain evidence="3 4">DSM 17960</strain>
    </source>
</reference>
<feature type="domain" description="Surface-adhesin protein E-like" evidence="2">
    <location>
        <begin position="21"/>
        <end position="121"/>
    </location>
</feature>
<evidence type="ECO:0000313" key="3">
    <source>
        <dbReference type="EMBL" id="POS00718.1"/>
    </source>
</evidence>
<protein>
    <recommendedName>
        <fullName evidence="2">Surface-adhesin protein E-like domain-containing protein</fullName>
    </recommendedName>
</protein>
<accession>A0A2S4N4Q9</accession>
<gene>
    <name evidence="3" type="ORF">Q361_1275</name>
</gene>